<evidence type="ECO:0000259" key="1">
    <source>
        <dbReference type="Pfam" id="PF00535"/>
    </source>
</evidence>
<keyword evidence="3" id="KW-1185">Reference proteome</keyword>
<dbReference type="RefSeq" id="WP_107827266.1">
    <property type="nucleotide sequence ID" value="NZ_CP160205.1"/>
</dbReference>
<proteinExistence type="predicted"/>
<dbReference type="OrthoDB" id="9815829at2"/>
<name>A0A2T5JC35_9SPHI</name>
<dbReference type="Gene3D" id="3.90.550.10">
    <property type="entry name" value="Spore Coat Polysaccharide Biosynthesis Protein SpsA, Chain A"/>
    <property type="match status" value="1"/>
</dbReference>
<feature type="domain" description="Glycosyltransferase 2-like" evidence="1">
    <location>
        <begin position="3"/>
        <end position="120"/>
    </location>
</feature>
<dbReference type="PANTHER" id="PTHR22916:SF3">
    <property type="entry name" value="UDP-GLCNAC:BETAGAL BETA-1,3-N-ACETYLGLUCOSAMINYLTRANSFERASE-LIKE PROTEIN 1"/>
    <property type="match status" value="1"/>
</dbReference>
<dbReference type="SUPFAM" id="SSF53448">
    <property type="entry name" value="Nucleotide-diphospho-sugar transferases"/>
    <property type="match status" value="1"/>
</dbReference>
<dbReference type="InterPro" id="IPR001173">
    <property type="entry name" value="Glyco_trans_2-like"/>
</dbReference>
<dbReference type="Proteomes" id="UP000244168">
    <property type="component" value="Unassembled WGS sequence"/>
</dbReference>
<dbReference type="PANTHER" id="PTHR22916">
    <property type="entry name" value="GLYCOSYLTRANSFERASE"/>
    <property type="match status" value="1"/>
</dbReference>
<dbReference type="InterPro" id="IPR029044">
    <property type="entry name" value="Nucleotide-diphossugar_trans"/>
</dbReference>
<reference evidence="2 3" key="1">
    <citation type="submission" date="2018-04" db="EMBL/GenBank/DDBJ databases">
        <title>Genomic Encyclopedia of Archaeal and Bacterial Type Strains, Phase II (KMG-II): from individual species to whole genera.</title>
        <authorList>
            <person name="Goeker M."/>
        </authorList>
    </citation>
    <scope>NUCLEOTIDE SEQUENCE [LARGE SCALE GENOMIC DNA]</scope>
    <source>
        <strain evidence="2 3">DSM 26809</strain>
    </source>
</reference>
<dbReference type="Pfam" id="PF00535">
    <property type="entry name" value="Glycos_transf_2"/>
    <property type="match status" value="1"/>
</dbReference>
<dbReference type="AlphaFoldDB" id="A0A2T5JC35"/>
<organism evidence="2 3">
    <name type="scientific">Mucilaginibacter yixingensis</name>
    <dbReference type="NCBI Taxonomy" id="1295612"/>
    <lineage>
        <taxon>Bacteria</taxon>
        <taxon>Pseudomonadati</taxon>
        <taxon>Bacteroidota</taxon>
        <taxon>Sphingobacteriia</taxon>
        <taxon>Sphingobacteriales</taxon>
        <taxon>Sphingobacteriaceae</taxon>
        <taxon>Mucilaginibacter</taxon>
    </lineage>
</organism>
<sequence length="313" mass="36011">MFSIALPAYKSKFLKECISSILAQTYTDFELIIVNDCSPEPIDEIVSQFSDPRIKYFINETNIGGKNLVDNWNNCLDKASREFFVMMGDDDRMDTIFLEEFARLIDQHPDLDVYHCRCKILNEHSEFTGFSPSCPDFESVYDNIWHRLNGHRLQFVSDFLYRTEPLKQRGGYYKLPLAWGSDDITAYTAMGQKGVAHINKAIFQYRSHSTSISSSGSQLLKMDAVMGQAAWYINFLETIPANPDDIIQRQVLIKSIKKLIQKKKLVVLINSMQANLTGAFFKWLKVRNQYQFSVVELVYAALESIKKSKSKSK</sequence>
<evidence type="ECO:0000313" key="3">
    <source>
        <dbReference type="Proteomes" id="UP000244168"/>
    </source>
</evidence>
<comment type="caution">
    <text evidence="2">The sequence shown here is derived from an EMBL/GenBank/DDBJ whole genome shotgun (WGS) entry which is preliminary data.</text>
</comment>
<evidence type="ECO:0000313" key="2">
    <source>
        <dbReference type="EMBL" id="PTQ99331.1"/>
    </source>
</evidence>
<keyword evidence="2" id="KW-0808">Transferase</keyword>
<accession>A0A2T5JC35</accession>
<dbReference type="CDD" id="cd00761">
    <property type="entry name" value="Glyco_tranf_GTA_type"/>
    <property type="match status" value="1"/>
</dbReference>
<dbReference type="GO" id="GO:0016758">
    <property type="term" value="F:hexosyltransferase activity"/>
    <property type="evidence" value="ECO:0007669"/>
    <property type="project" value="UniProtKB-ARBA"/>
</dbReference>
<gene>
    <name evidence="2" type="ORF">C8P68_102147</name>
</gene>
<protein>
    <submittedName>
        <fullName evidence="2">Glycosyl transferase family 2</fullName>
    </submittedName>
</protein>
<dbReference type="EMBL" id="QAOQ01000002">
    <property type="protein sequence ID" value="PTQ99331.1"/>
    <property type="molecule type" value="Genomic_DNA"/>
</dbReference>